<dbReference type="Proteomes" id="UP000295756">
    <property type="component" value="Chromosome"/>
</dbReference>
<organism evidence="1 2">
    <name type="scientific">Leuconostoc kimchii</name>
    <dbReference type="NCBI Taxonomy" id="136609"/>
    <lineage>
        <taxon>Bacteria</taxon>
        <taxon>Bacillati</taxon>
        <taxon>Bacillota</taxon>
        <taxon>Bacilli</taxon>
        <taxon>Lactobacillales</taxon>
        <taxon>Lactobacillaceae</taxon>
        <taxon>Leuconostoc</taxon>
    </lineage>
</organism>
<evidence type="ECO:0000313" key="1">
    <source>
        <dbReference type="EMBL" id="QBR47552.1"/>
    </source>
</evidence>
<gene>
    <name evidence="1" type="ORF">EW139_05220</name>
</gene>
<dbReference type="SUPFAM" id="SSF159121">
    <property type="entry name" value="BC4932-like"/>
    <property type="match status" value="1"/>
</dbReference>
<dbReference type="Pfam" id="PF06486">
    <property type="entry name" value="DUF1093"/>
    <property type="match status" value="1"/>
</dbReference>
<dbReference type="InterPro" id="IPR036166">
    <property type="entry name" value="YxeA-like_sf"/>
</dbReference>
<sequence>MKKISLIIASVLTLCLVIGLAIQTKNYYDNTYKSSKAYTKVPLKVPNREQTKDGSGNVIKDSYSYQYKFEFVNAEGNKKSIPFELSGANVKPFKPGTFLEAKVSNTRIVYGPTLIKQNKVPKSVLKQISLIE</sequence>
<proteinExistence type="predicted"/>
<name>A0ABX5SJK6_9LACO</name>
<dbReference type="EMBL" id="CP037939">
    <property type="protein sequence ID" value="QBR47552.1"/>
    <property type="molecule type" value="Genomic_DNA"/>
</dbReference>
<protein>
    <submittedName>
        <fullName evidence="1">DUF1093 domain-containing protein</fullName>
    </submittedName>
</protein>
<evidence type="ECO:0000313" key="2">
    <source>
        <dbReference type="Proteomes" id="UP000295756"/>
    </source>
</evidence>
<keyword evidence="2" id="KW-1185">Reference proteome</keyword>
<reference evidence="1 2" key="1">
    <citation type="submission" date="2019-03" db="EMBL/GenBank/DDBJ databases">
        <title>Complete Genome Sequence of Leuconostoc kimchii strain NKJ218 Isolated from Homemade Kimchi.</title>
        <authorList>
            <person name="Jung J.Y."/>
            <person name="Jin H.M."/>
            <person name="Jung J.-W."/>
            <person name="Lee S.-Y."/>
            <person name="Ryu B.-G."/>
            <person name="Han S.-S."/>
            <person name="Kang H.K."/>
            <person name="Choi H.W."/>
            <person name="Chung E.J."/>
            <person name="Choi K.-M."/>
        </authorList>
    </citation>
    <scope>NUCLEOTIDE SEQUENCE [LARGE SCALE GENOMIC DNA]</scope>
    <source>
        <strain evidence="1 2">NKJ218</strain>
    </source>
</reference>
<accession>A0ABX5SJK6</accession>
<dbReference type="Gene3D" id="2.40.50.480">
    <property type="match status" value="1"/>
</dbReference>
<dbReference type="RefSeq" id="WP_013102243.1">
    <property type="nucleotide sequence ID" value="NZ_CP037939.1"/>
</dbReference>
<dbReference type="InterPro" id="IPR006542">
    <property type="entry name" value="DUF1093"/>
</dbReference>